<dbReference type="AlphaFoldDB" id="A0A2P2JRH0"/>
<name>A0A2P2JRH0_RHIMU</name>
<dbReference type="InterPro" id="IPR029063">
    <property type="entry name" value="SAM-dependent_MTases_sf"/>
</dbReference>
<accession>A0A2P2JRH0</accession>
<evidence type="ECO:0000313" key="1">
    <source>
        <dbReference type="EMBL" id="MBW96077.1"/>
    </source>
</evidence>
<organism evidence="1">
    <name type="scientific">Rhizophora mucronata</name>
    <name type="common">Asiatic mangrove</name>
    <dbReference type="NCBI Taxonomy" id="61149"/>
    <lineage>
        <taxon>Eukaryota</taxon>
        <taxon>Viridiplantae</taxon>
        <taxon>Streptophyta</taxon>
        <taxon>Embryophyta</taxon>
        <taxon>Tracheophyta</taxon>
        <taxon>Spermatophyta</taxon>
        <taxon>Magnoliopsida</taxon>
        <taxon>eudicotyledons</taxon>
        <taxon>Gunneridae</taxon>
        <taxon>Pentapetalae</taxon>
        <taxon>rosids</taxon>
        <taxon>fabids</taxon>
        <taxon>Malpighiales</taxon>
        <taxon>Rhizophoraceae</taxon>
        <taxon>Rhizophora</taxon>
    </lineage>
</organism>
<dbReference type="PANTHER" id="PTHR37217">
    <property type="entry name" value="EXPRESSED PROTEIN"/>
    <property type="match status" value="1"/>
</dbReference>
<dbReference type="SUPFAM" id="SSF53335">
    <property type="entry name" value="S-adenosyl-L-methionine-dependent methyltransferases"/>
    <property type="match status" value="1"/>
</dbReference>
<proteinExistence type="predicted"/>
<dbReference type="Gene3D" id="3.40.50.150">
    <property type="entry name" value="Vaccinia Virus protein VP39"/>
    <property type="match status" value="1"/>
</dbReference>
<dbReference type="GO" id="GO:0009507">
    <property type="term" value="C:chloroplast"/>
    <property type="evidence" value="ECO:0007669"/>
    <property type="project" value="TreeGrafter"/>
</dbReference>
<sequence length="274" mass="30799">MNSILLPSSSMLRLPFHHPLTHHRLQSLYFANDSCNHCHANCSLLHYPTFRFKLQRSLCTSHQSIAASLPAEEGTIPVMNFEEFAEKDWSFLDSDELNSNDKHNQKIGCIISAGGIEETSRVLVSIASEGFVDQLVETKPCNALLVVHDSLFLLAVIKEKYDKVKCWQGKLTHVPEKWAPFDVVFLYFLPALPFSLDQVFGALAKCCSPGARLVISHPQGREMLEQQKKQYTDVLVSDLPDKMTLQKVAADNSFEVTEFVDEPGFYLAVTCFCG</sequence>
<protein>
    <submittedName>
        <fullName evidence="1">Uncharacterized protein MANES_08G042600</fullName>
    </submittedName>
</protein>
<reference evidence="1" key="1">
    <citation type="submission" date="2018-02" db="EMBL/GenBank/DDBJ databases">
        <title>Rhizophora mucronata_Transcriptome.</title>
        <authorList>
            <person name="Meera S.P."/>
            <person name="Sreeshan A."/>
            <person name="Augustine A."/>
        </authorList>
    </citation>
    <scope>NUCLEOTIDE SEQUENCE</scope>
    <source>
        <tissue evidence="1">Leaf</tissue>
    </source>
</reference>
<dbReference type="EMBL" id="GGEC01015594">
    <property type="protein sequence ID" value="MBW96077.1"/>
    <property type="molecule type" value="Transcribed_RNA"/>
</dbReference>
<dbReference type="PANTHER" id="PTHR37217:SF1">
    <property type="entry name" value="EXPRESSED PROTEIN"/>
    <property type="match status" value="1"/>
</dbReference>